<keyword evidence="7" id="KW-1185">Reference proteome</keyword>
<accession>A0ABQ1PPP8</accession>
<dbReference type="InterPro" id="IPR026575">
    <property type="entry name" value="GpdQ/CpdA-like"/>
</dbReference>
<comment type="similarity">
    <text evidence="4">Belongs to the cyclic nucleotide phosphodiesterase class-III family.</text>
</comment>
<comment type="caution">
    <text evidence="6">The sequence shown here is derived from an EMBL/GenBank/DDBJ whole genome shotgun (WGS) entry which is preliminary data.</text>
</comment>
<sequence>MLSPIGNQSDTICIVQLTDSHLYADPDADLLGLDTHASLRAVVDLVRDEVPQMDLVLATGDIAQDGNERAYHRFIEIVDALPAPCCWIPGNHDDAAVMARIGADSGLTQEWVDAGNWRIVLLDSSIPGTVAGHLAAQQLSILQQAIDSAGERFVMVCLHHHPVPIGCDWMDPLGLLNANDLWARLHTHKNVKVVLWGHIHQELDQQLEGIRLLATPSTCVQFASHSSDFATDTQAPGYRTLMLLPDGQVETSVSRLESGRFLPDPGAVGY</sequence>
<evidence type="ECO:0000256" key="3">
    <source>
        <dbReference type="ARBA" id="ARBA00023004"/>
    </source>
</evidence>
<dbReference type="PANTHER" id="PTHR42988:SF2">
    <property type="entry name" value="CYCLIC NUCLEOTIDE PHOSPHODIESTERASE CBUA0032-RELATED"/>
    <property type="match status" value="1"/>
</dbReference>
<dbReference type="CDD" id="cd07402">
    <property type="entry name" value="MPP_GpdQ"/>
    <property type="match status" value="1"/>
</dbReference>
<dbReference type="InterPro" id="IPR050884">
    <property type="entry name" value="CNP_phosphodiesterase-III"/>
</dbReference>
<dbReference type="PANTHER" id="PTHR42988">
    <property type="entry name" value="PHOSPHOHYDROLASE"/>
    <property type="match status" value="1"/>
</dbReference>
<dbReference type="EMBL" id="BMFF01000003">
    <property type="protein sequence ID" value="GGD00652.1"/>
    <property type="molecule type" value="Genomic_DNA"/>
</dbReference>
<organism evidence="6 7">
    <name type="scientific">Halopseudomonas salina</name>
    <dbReference type="NCBI Taxonomy" id="1323744"/>
    <lineage>
        <taxon>Bacteria</taxon>
        <taxon>Pseudomonadati</taxon>
        <taxon>Pseudomonadota</taxon>
        <taxon>Gammaproteobacteria</taxon>
        <taxon>Pseudomonadales</taxon>
        <taxon>Pseudomonadaceae</taxon>
        <taxon>Halopseudomonas</taxon>
    </lineage>
</organism>
<dbReference type="NCBIfam" id="NF008359">
    <property type="entry name" value="PRK11148.1"/>
    <property type="match status" value="1"/>
</dbReference>
<evidence type="ECO:0000313" key="6">
    <source>
        <dbReference type="EMBL" id="GGD00652.1"/>
    </source>
</evidence>
<dbReference type="Gene3D" id="3.60.21.10">
    <property type="match status" value="1"/>
</dbReference>
<dbReference type="SUPFAM" id="SSF56300">
    <property type="entry name" value="Metallo-dependent phosphatases"/>
    <property type="match status" value="1"/>
</dbReference>
<evidence type="ECO:0000256" key="2">
    <source>
        <dbReference type="ARBA" id="ARBA00022801"/>
    </source>
</evidence>
<dbReference type="Pfam" id="PF00149">
    <property type="entry name" value="Metallophos"/>
    <property type="match status" value="1"/>
</dbReference>
<gene>
    <name evidence="6" type="primary">cpdA</name>
    <name evidence="6" type="ORF">GCM10007418_19890</name>
</gene>
<evidence type="ECO:0000313" key="7">
    <source>
        <dbReference type="Proteomes" id="UP000638188"/>
    </source>
</evidence>
<dbReference type="Proteomes" id="UP000638188">
    <property type="component" value="Unassembled WGS sequence"/>
</dbReference>
<keyword evidence="3" id="KW-0408">Iron</keyword>
<keyword evidence="2" id="KW-0378">Hydrolase</keyword>
<evidence type="ECO:0000259" key="5">
    <source>
        <dbReference type="Pfam" id="PF00149"/>
    </source>
</evidence>
<dbReference type="InterPro" id="IPR029052">
    <property type="entry name" value="Metallo-depent_PP-like"/>
</dbReference>
<protein>
    <submittedName>
        <fullName evidence="6">3',5'-cyclic adenosine monophosphate phosphodiesterase CpdA</fullName>
    </submittedName>
</protein>
<reference evidence="7" key="1">
    <citation type="journal article" date="2019" name="Int. J. Syst. Evol. Microbiol.">
        <title>The Global Catalogue of Microorganisms (GCM) 10K type strain sequencing project: providing services to taxonomists for standard genome sequencing and annotation.</title>
        <authorList>
            <consortium name="The Broad Institute Genomics Platform"/>
            <consortium name="The Broad Institute Genome Sequencing Center for Infectious Disease"/>
            <person name="Wu L."/>
            <person name="Ma J."/>
        </authorList>
    </citation>
    <scope>NUCLEOTIDE SEQUENCE [LARGE SCALE GENOMIC DNA]</scope>
    <source>
        <strain evidence="7">CGMCC 1.12482</strain>
    </source>
</reference>
<evidence type="ECO:0000256" key="4">
    <source>
        <dbReference type="ARBA" id="ARBA00025742"/>
    </source>
</evidence>
<dbReference type="RefSeq" id="WP_150278278.1">
    <property type="nucleotide sequence ID" value="NZ_BMFF01000003.1"/>
</dbReference>
<feature type="domain" description="Calcineurin-like phosphoesterase" evidence="5">
    <location>
        <begin position="14"/>
        <end position="201"/>
    </location>
</feature>
<name>A0ABQ1PPP8_9GAMM</name>
<dbReference type="InterPro" id="IPR004843">
    <property type="entry name" value="Calcineurin-like_PHP"/>
</dbReference>
<keyword evidence="1" id="KW-0479">Metal-binding</keyword>
<evidence type="ECO:0000256" key="1">
    <source>
        <dbReference type="ARBA" id="ARBA00022723"/>
    </source>
</evidence>
<proteinExistence type="inferred from homology"/>